<comment type="subcellular location">
    <subcellularLocation>
        <location evidence="2">Membrane</location>
        <topology evidence="2">Multi-pass membrane protein</topology>
    </subcellularLocation>
</comment>
<evidence type="ECO:0000256" key="5">
    <source>
        <dbReference type="ARBA" id="ARBA00022989"/>
    </source>
</evidence>
<sequence length="159" mass="18344">MDIYLLLYLIFIVAPLSTLLHEMGHAIAARVVNADNITFSIGLGKRINTFTFKEINFNIHAIFFLGGLAHNQRIVPYKKKEIIWISILGPVASGLFACLFYILYTIFPTNYWHLLFLFNIWLAFINSIPFNIKGKTSDGYLILKTILQKKSQFKIKKEK</sequence>
<protein>
    <submittedName>
        <fullName evidence="9">Zn-dependent protease</fullName>
    </submittedName>
</protein>
<evidence type="ECO:0000256" key="6">
    <source>
        <dbReference type="ARBA" id="ARBA00023136"/>
    </source>
</evidence>
<evidence type="ECO:0000256" key="7">
    <source>
        <dbReference type="SAM" id="Phobius"/>
    </source>
</evidence>
<feature type="domain" description="Peptidase M50" evidence="8">
    <location>
        <begin position="16"/>
        <end position="105"/>
    </location>
</feature>
<keyword evidence="6 7" id="KW-0472">Membrane</keyword>
<comment type="cofactor">
    <cofactor evidence="1">
        <name>Zn(2+)</name>
        <dbReference type="ChEBI" id="CHEBI:29105"/>
    </cofactor>
</comment>
<feature type="transmembrane region" description="Helical" evidence="7">
    <location>
        <begin position="82"/>
        <end position="104"/>
    </location>
</feature>
<dbReference type="InterPro" id="IPR008915">
    <property type="entry name" value="Peptidase_M50"/>
</dbReference>
<keyword evidence="4 7" id="KW-0812">Transmembrane</keyword>
<keyword evidence="10" id="KW-1185">Reference proteome</keyword>
<proteinExistence type="inferred from homology"/>
<evidence type="ECO:0000313" key="9">
    <source>
        <dbReference type="EMBL" id="MBP1969654.1"/>
    </source>
</evidence>
<keyword evidence="9" id="KW-0378">Hydrolase</keyword>
<dbReference type="GO" id="GO:0006508">
    <property type="term" value="P:proteolysis"/>
    <property type="evidence" value="ECO:0007669"/>
    <property type="project" value="UniProtKB-KW"/>
</dbReference>
<keyword evidence="9" id="KW-0645">Protease</keyword>
<dbReference type="GO" id="GO:0008233">
    <property type="term" value="F:peptidase activity"/>
    <property type="evidence" value="ECO:0007669"/>
    <property type="project" value="UniProtKB-KW"/>
</dbReference>
<evidence type="ECO:0000256" key="3">
    <source>
        <dbReference type="ARBA" id="ARBA00007931"/>
    </source>
</evidence>
<evidence type="ECO:0000313" key="10">
    <source>
        <dbReference type="Proteomes" id="UP001519345"/>
    </source>
</evidence>
<dbReference type="EMBL" id="JAGGKX010000007">
    <property type="protein sequence ID" value="MBP1969654.1"/>
    <property type="molecule type" value="Genomic_DNA"/>
</dbReference>
<reference evidence="9 10" key="1">
    <citation type="submission" date="2021-03" db="EMBL/GenBank/DDBJ databases">
        <title>Genomic Encyclopedia of Type Strains, Phase IV (KMG-IV): sequencing the most valuable type-strain genomes for metagenomic binning, comparative biology and taxonomic classification.</title>
        <authorList>
            <person name="Goeker M."/>
        </authorList>
    </citation>
    <scope>NUCLEOTIDE SEQUENCE [LARGE SCALE GENOMIC DNA]</scope>
    <source>
        <strain evidence="9 10">DSM 25609</strain>
    </source>
</reference>
<accession>A0ABS4II39</accession>
<dbReference type="Proteomes" id="UP001519345">
    <property type="component" value="Unassembled WGS sequence"/>
</dbReference>
<evidence type="ECO:0000256" key="1">
    <source>
        <dbReference type="ARBA" id="ARBA00001947"/>
    </source>
</evidence>
<gene>
    <name evidence="9" type="ORF">J2Z83_001761</name>
</gene>
<keyword evidence="5 7" id="KW-1133">Transmembrane helix</keyword>
<evidence type="ECO:0000259" key="8">
    <source>
        <dbReference type="Pfam" id="PF02163"/>
    </source>
</evidence>
<evidence type="ECO:0000256" key="4">
    <source>
        <dbReference type="ARBA" id="ARBA00022692"/>
    </source>
</evidence>
<comment type="caution">
    <text evidence="9">The sequence shown here is derived from an EMBL/GenBank/DDBJ whole genome shotgun (WGS) entry which is preliminary data.</text>
</comment>
<feature type="transmembrane region" description="Helical" evidence="7">
    <location>
        <begin position="110"/>
        <end position="132"/>
    </location>
</feature>
<evidence type="ECO:0000256" key="2">
    <source>
        <dbReference type="ARBA" id="ARBA00004141"/>
    </source>
</evidence>
<feature type="transmembrane region" description="Helical" evidence="7">
    <location>
        <begin position="50"/>
        <end position="70"/>
    </location>
</feature>
<dbReference type="RefSeq" id="WP_209462841.1">
    <property type="nucleotide sequence ID" value="NZ_CP110224.1"/>
</dbReference>
<dbReference type="Pfam" id="PF02163">
    <property type="entry name" value="Peptidase_M50"/>
    <property type="match status" value="1"/>
</dbReference>
<organism evidence="9 10">
    <name type="scientific">Virgibacillus natechei</name>
    <dbReference type="NCBI Taxonomy" id="1216297"/>
    <lineage>
        <taxon>Bacteria</taxon>
        <taxon>Bacillati</taxon>
        <taxon>Bacillota</taxon>
        <taxon>Bacilli</taxon>
        <taxon>Bacillales</taxon>
        <taxon>Bacillaceae</taxon>
        <taxon>Virgibacillus</taxon>
    </lineage>
</organism>
<name>A0ABS4II39_9BACI</name>
<comment type="similarity">
    <text evidence="3">Belongs to the peptidase M50B family.</text>
</comment>